<dbReference type="Proteomes" id="UP000024635">
    <property type="component" value="Unassembled WGS sequence"/>
</dbReference>
<dbReference type="EMBL" id="JARK01001625">
    <property type="protein sequence ID" value="EYB85846.1"/>
    <property type="molecule type" value="Genomic_DNA"/>
</dbReference>
<evidence type="ECO:0000313" key="1">
    <source>
        <dbReference type="EMBL" id="EYB85846.1"/>
    </source>
</evidence>
<evidence type="ECO:0000313" key="2">
    <source>
        <dbReference type="Proteomes" id="UP000024635"/>
    </source>
</evidence>
<protein>
    <submittedName>
        <fullName evidence="1">Uncharacterized protein</fullName>
    </submittedName>
</protein>
<proteinExistence type="predicted"/>
<dbReference type="OrthoDB" id="10430526at2759"/>
<dbReference type="AlphaFoldDB" id="A0A016S5T4"/>
<name>A0A016S5T4_9BILA</name>
<keyword evidence="2" id="KW-1185">Reference proteome</keyword>
<reference evidence="2" key="1">
    <citation type="journal article" date="2015" name="Nat. Genet.">
        <title>The genome and transcriptome of the zoonotic hookworm Ancylostoma ceylanicum identify infection-specific gene families.</title>
        <authorList>
            <person name="Schwarz E.M."/>
            <person name="Hu Y."/>
            <person name="Antoshechkin I."/>
            <person name="Miller M.M."/>
            <person name="Sternberg P.W."/>
            <person name="Aroian R.V."/>
        </authorList>
    </citation>
    <scope>NUCLEOTIDE SEQUENCE</scope>
    <source>
        <strain evidence="2">HY135</strain>
    </source>
</reference>
<organism evidence="1 2">
    <name type="scientific">Ancylostoma ceylanicum</name>
    <dbReference type="NCBI Taxonomy" id="53326"/>
    <lineage>
        <taxon>Eukaryota</taxon>
        <taxon>Metazoa</taxon>
        <taxon>Ecdysozoa</taxon>
        <taxon>Nematoda</taxon>
        <taxon>Chromadorea</taxon>
        <taxon>Rhabditida</taxon>
        <taxon>Rhabditina</taxon>
        <taxon>Rhabditomorpha</taxon>
        <taxon>Strongyloidea</taxon>
        <taxon>Ancylostomatidae</taxon>
        <taxon>Ancylostomatinae</taxon>
        <taxon>Ancylostoma</taxon>
    </lineage>
</organism>
<accession>A0A016S5T4</accession>
<sequence length="270" mass="30373">MTPFEACFLYAQRKFEFLDVPVEADLRSQRLAVPTHARAALRLAQTLTVAANLDYTFSIAHLSARDLMMIDAFLRDDIYVHLRDIIAGKASTPTLSAQPYPFIRNLPVLEVVQSLKGLHAATQKFAASRLEFFKKVDQWESPAKVIDALDHLATLLYNVDHRRALLDMHITPQITALPEDIRNFADTLDYHCASPLSIQLVYNAATAELTHAYNAHQALTDRLRRLFASVNLRSLHILIDRCDHDLTHQGLGAKSTSSPALRDRQTSTFA</sequence>
<comment type="caution">
    <text evidence="1">The sequence shown here is derived from an EMBL/GenBank/DDBJ whole genome shotgun (WGS) entry which is preliminary data.</text>
</comment>
<gene>
    <name evidence="1" type="primary">Acey_s0289.g1494</name>
    <name evidence="1" type="ORF">Y032_0289g1494</name>
</gene>